<proteinExistence type="predicted"/>
<dbReference type="InterPro" id="IPR041682">
    <property type="entry name" value="AAA_14"/>
</dbReference>
<dbReference type="Proteomes" id="UP000280935">
    <property type="component" value="Unassembled WGS sequence"/>
</dbReference>
<dbReference type="PANTHER" id="PTHR43566:SF2">
    <property type="entry name" value="DUF4143 DOMAIN-CONTAINING PROTEIN"/>
    <property type="match status" value="1"/>
</dbReference>
<gene>
    <name evidence="2" type="ORF">EII35_12960</name>
</gene>
<dbReference type="EMBL" id="RQYT01000041">
    <property type="protein sequence ID" value="RRD48400.1"/>
    <property type="molecule type" value="Genomic_DNA"/>
</dbReference>
<dbReference type="AlphaFoldDB" id="A0A3P1WSU7"/>
<dbReference type="Pfam" id="PF13173">
    <property type="entry name" value="AAA_14"/>
    <property type="match status" value="1"/>
</dbReference>
<dbReference type="PANTHER" id="PTHR43566">
    <property type="entry name" value="CONSERVED PROTEIN"/>
    <property type="match status" value="1"/>
</dbReference>
<comment type="caution">
    <text evidence="2">The sequence shown here is derived from an EMBL/GenBank/DDBJ whole genome shotgun (WGS) entry which is preliminary data.</text>
</comment>
<evidence type="ECO:0000313" key="3">
    <source>
        <dbReference type="Proteomes" id="UP000280935"/>
    </source>
</evidence>
<accession>A0A3P1WSU7</accession>
<reference evidence="2 3" key="1">
    <citation type="submission" date="2018-11" db="EMBL/GenBank/DDBJ databases">
        <title>Genomes From Bacteria Associated with the Canine Oral Cavity: a Test Case for Automated Genome-Based Taxonomic Assignment.</title>
        <authorList>
            <person name="Coil D.A."/>
            <person name="Jospin G."/>
            <person name="Darling A.E."/>
            <person name="Wallis C."/>
            <person name="Davis I.J."/>
            <person name="Harris S."/>
            <person name="Eisen J.A."/>
            <person name="Holcombe L.J."/>
            <person name="O'Flynn C."/>
        </authorList>
    </citation>
    <scope>NUCLEOTIDE SEQUENCE [LARGE SCALE GENOMIC DNA]</scope>
    <source>
        <strain evidence="2 3">OH2822_COT-296</strain>
    </source>
</reference>
<organism evidence="2 3">
    <name type="scientific">Arachnia propionica</name>
    <dbReference type="NCBI Taxonomy" id="1750"/>
    <lineage>
        <taxon>Bacteria</taxon>
        <taxon>Bacillati</taxon>
        <taxon>Actinomycetota</taxon>
        <taxon>Actinomycetes</taxon>
        <taxon>Propionibacteriales</taxon>
        <taxon>Propionibacteriaceae</taxon>
        <taxon>Arachnia</taxon>
    </lineage>
</organism>
<evidence type="ECO:0000313" key="2">
    <source>
        <dbReference type="EMBL" id="RRD48400.1"/>
    </source>
</evidence>
<name>A0A3P1WSU7_9ACTN</name>
<protein>
    <recommendedName>
        <fullName evidence="1">AAA domain-containing protein</fullName>
    </recommendedName>
</protein>
<dbReference type="OrthoDB" id="128089at2"/>
<sequence>MRRRGFPTLGRCEPTRILLRTYEFSPANPRVGWPEAVTELIARHILRVGHDYVETFPVVVIEGARQVGKSTLAGQLMHGRQGASATLDSPQQLALAKDDPESFLRQAAEGTLVIDEAWRARG</sequence>
<feature type="domain" description="AAA" evidence="1">
    <location>
        <begin position="57"/>
        <end position="120"/>
    </location>
</feature>
<evidence type="ECO:0000259" key="1">
    <source>
        <dbReference type="Pfam" id="PF13173"/>
    </source>
</evidence>